<keyword evidence="4 6" id="KW-1133">Transmembrane helix</keyword>
<dbReference type="GO" id="GO:0016020">
    <property type="term" value="C:membrane"/>
    <property type="evidence" value="ECO:0007669"/>
    <property type="project" value="UniProtKB-SubCell"/>
</dbReference>
<feature type="transmembrane region" description="Helical" evidence="6">
    <location>
        <begin position="170"/>
        <end position="196"/>
    </location>
</feature>
<evidence type="ECO:0000256" key="1">
    <source>
        <dbReference type="ARBA" id="ARBA00004141"/>
    </source>
</evidence>
<name>A0A2G5UV82_9PELO</name>
<feature type="transmembrane region" description="Helical" evidence="6">
    <location>
        <begin position="234"/>
        <end position="253"/>
    </location>
</feature>
<evidence type="ECO:0000256" key="2">
    <source>
        <dbReference type="ARBA" id="ARBA00009166"/>
    </source>
</evidence>
<evidence type="ECO:0000256" key="5">
    <source>
        <dbReference type="ARBA" id="ARBA00023136"/>
    </source>
</evidence>
<dbReference type="EMBL" id="PDUG01000002">
    <property type="protein sequence ID" value="PIC43428.1"/>
    <property type="molecule type" value="Genomic_DNA"/>
</dbReference>
<dbReference type="InterPro" id="IPR018289">
    <property type="entry name" value="MULE_transposase_dom"/>
</dbReference>
<evidence type="ECO:0000313" key="9">
    <source>
        <dbReference type="Proteomes" id="UP000230233"/>
    </source>
</evidence>
<dbReference type="Pfam" id="PF10317">
    <property type="entry name" value="7TM_GPCR_Srd"/>
    <property type="match status" value="2"/>
</dbReference>
<dbReference type="PANTHER" id="PTHR22945">
    <property type="entry name" value="SERPENTINE RECEPTOR, CLASS D DELTA"/>
    <property type="match status" value="1"/>
</dbReference>
<organism evidence="8 9">
    <name type="scientific">Caenorhabditis nigoni</name>
    <dbReference type="NCBI Taxonomy" id="1611254"/>
    <lineage>
        <taxon>Eukaryota</taxon>
        <taxon>Metazoa</taxon>
        <taxon>Ecdysozoa</taxon>
        <taxon>Nematoda</taxon>
        <taxon>Chromadorea</taxon>
        <taxon>Rhabditida</taxon>
        <taxon>Rhabditina</taxon>
        <taxon>Rhabditomorpha</taxon>
        <taxon>Rhabditoidea</taxon>
        <taxon>Rhabditidae</taxon>
        <taxon>Peloderinae</taxon>
        <taxon>Caenorhabditis</taxon>
    </lineage>
</organism>
<protein>
    <recommendedName>
        <fullName evidence="7">MULE transposase domain-containing protein</fullName>
    </recommendedName>
</protein>
<feature type="transmembrane region" description="Helical" evidence="6">
    <location>
        <begin position="144"/>
        <end position="164"/>
    </location>
</feature>
<gene>
    <name evidence="8" type="primary">Cni-srd-2</name>
    <name evidence="8" type="synonym">Cnig_chr_II.g4175</name>
    <name evidence="8" type="ORF">B9Z55_004175</name>
</gene>
<dbReference type="InterPro" id="IPR019421">
    <property type="entry name" value="7TM_GPCR_serpentine_rcpt_Srd"/>
</dbReference>
<keyword evidence="3 6" id="KW-0812">Transmembrane</keyword>
<evidence type="ECO:0000256" key="4">
    <source>
        <dbReference type="ARBA" id="ARBA00022989"/>
    </source>
</evidence>
<dbReference type="OrthoDB" id="5854292at2759"/>
<feature type="transmembrane region" description="Helical" evidence="6">
    <location>
        <begin position="53"/>
        <end position="77"/>
    </location>
</feature>
<evidence type="ECO:0000259" key="7">
    <source>
        <dbReference type="Pfam" id="PF10551"/>
    </source>
</evidence>
<keyword evidence="9" id="KW-1185">Reference proteome</keyword>
<dbReference type="PANTHER" id="PTHR22945:SF27">
    <property type="entry name" value="SERPENTINE RECEPTOR CLASS DELTA-2"/>
    <property type="match status" value="1"/>
</dbReference>
<feature type="domain" description="MULE transposase" evidence="7">
    <location>
        <begin position="440"/>
        <end position="537"/>
    </location>
</feature>
<dbReference type="Pfam" id="PF10551">
    <property type="entry name" value="MULE"/>
    <property type="match status" value="1"/>
</dbReference>
<evidence type="ECO:0000256" key="6">
    <source>
        <dbReference type="SAM" id="Phobius"/>
    </source>
</evidence>
<proteinExistence type="inferred from homology"/>
<reference evidence="9" key="1">
    <citation type="submission" date="2017-10" db="EMBL/GenBank/DDBJ databases">
        <title>Rapid genome shrinkage in a self-fertile nematode reveals novel sperm competition proteins.</title>
        <authorList>
            <person name="Yin D."/>
            <person name="Schwarz E.M."/>
            <person name="Thomas C.G."/>
            <person name="Felde R.L."/>
            <person name="Korf I.F."/>
            <person name="Cutter A.D."/>
            <person name="Schartner C.M."/>
            <person name="Ralston E.J."/>
            <person name="Meyer B.J."/>
            <person name="Haag E.S."/>
        </authorList>
    </citation>
    <scope>NUCLEOTIDE SEQUENCE [LARGE SCALE GENOMIC DNA]</scope>
    <source>
        <strain evidence="9">JU1422</strain>
    </source>
</reference>
<feature type="transmembrane region" description="Helical" evidence="6">
    <location>
        <begin position="20"/>
        <end position="41"/>
    </location>
</feature>
<dbReference type="InterPro" id="IPR050920">
    <property type="entry name" value="Nematode_rcpt-like_delta"/>
</dbReference>
<keyword evidence="5 6" id="KW-0472">Membrane</keyword>
<dbReference type="STRING" id="1611254.A0A2G5UV82"/>
<comment type="subcellular location">
    <subcellularLocation>
        <location evidence="1">Membrane</location>
        <topology evidence="1">Multi-pass membrane protein</topology>
    </subcellularLocation>
</comment>
<accession>A0A2G5UV82</accession>
<sequence length="733" mass="83891">MANITEDLKFVMLLDKITEFSSVLICVPGAVFNAMLIYLILKRTPLLMKSYSVYLMNFAFFDFATCIISFFSCQKVIFSGWSLIYIFHGPCKHVSSWFCYFCHCFECHTLAHSQWILLGSFMYRYDVLKGSTPTVQKMWRNSGAFYSMSLCFLVVYLFDINLVLSGNISMFAPITFISIMYMTTPCVPIYCAIFYFRHHTLKILSNPSINLSPVAKISHQKLVKALTLQAGIPIFWLVASGIYSLAQFGFISGPIPENITFRLMDCIPMVSPIVTIAFIQPYRDRKAKCPASYAVHDITGNIRIVNDHMNHEVDNLRNQGKLARQELQRKADSGTCKEVIDSVRNEFGPEVSLLLGGYNTKRSTIYRARRSDPDEKVVNNGGTVRGKWARSIGWVLILNFSNSFLSDDKRFLYHQSTTNGLKYVIFATDKGLELLSKSDVVLVDGTFQCVPQPYVQLFTFHIYLNEEVTRPVVYALLPNKTTFSYKFMLDELKKSNILVNWNPKMLICDFEIAIRNAFESVFPTIEISGCLFHLIQNWRRSAESSKVYVDFIDGSHQEFWQLLKVLPYIEAAEIPHYFKVIMDTLPANAISVELKDFCEYIMFNYVSGRGNSGARFPPAQWSCSSRTLNSIHRTTNSVECWHRSLHALVTKYNGLSPLKMCDLIERIKFEDNHTSKDAAEIALNPTFRVNKARRTSDIEKDARLLRAVQNIPRPPYAPLSDLNLLRSFVYAKS</sequence>
<comment type="caution">
    <text evidence="8">The sequence shown here is derived from an EMBL/GenBank/DDBJ whole genome shotgun (WGS) entry which is preliminary data.</text>
</comment>
<comment type="similarity">
    <text evidence="2">Belongs to the nematode receptor-like protein srd family.</text>
</comment>
<evidence type="ECO:0000313" key="8">
    <source>
        <dbReference type="EMBL" id="PIC43428.1"/>
    </source>
</evidence>
<evidence type="ECO:0000256" key="3">
    <source>
        <dbReference type="ARBA" id="ARBA00022692"/>
    </source>
</evidence>
<dbReference type="Proteomes" id="UP000230233">
    <property type="component" value="Chromosome II"/>
</dbReference>
<dbReference type="AlphaFoldDB" id="A0A2G5UV82"/>
<dbReference type="SUPFAM" id="SSF81321">
    <property type="entry name" value="Family A G protein-coupled receptor-like"/>
    <property type="match status" value="1"/>
</dbReference>